<accession>A0A1M5CUD8</accession>
<evidence type="ECO:0000313" key="3">
    <source>
        <dbReference type="Proteomes" id="UP000184164"/>
    </source>
</evidence>
<dbReference type="Proteomes" id="UP000184164">
    <property type="component" value="Unassembled WGS sequence"/>
</dbReference>
<evidence type="ECO:0000256" key="1">
    <source>
        <dbReference type="SAM" id="Phobius"/>
    </source>
</evidence>
<dbReference type="RefSeq" id="WP_073002526.1">
    <property type="nucleotide sequence ID" value="NZ_FQUM01000006.1"/>
</dbReference>
<keyword evidence="1" id="KW-1133">Transmembrane helix</keyword>
<dbReference type="EMBL" id="FQUM01000006">
    <property type="protein sequence ID" value="SHF58345.1"/>
    <property type="molecule type" value="Genomic_DNA"/>
</dbReference>
<proteinExistence type="predicted"/>
<dbReference type="OrthoDB" id="9932625at2"/>
<sequence length="112" mass="13001">MFTIGIFTTHIPYIAFVCFYAFFFLFDYQKNFDEEAAIGEKNIRHEVALSANTQHGSDCENFDFNKQHSSISPKLEQIFYMDRKTKILIPVNEPLFSINIAFSYFSRPPPAA</sequence>
<keyword evidence="1" id="KW-0812">Transmembrane</keyword>
<gene>
    <name evidence="2" type="ORF">SAMN05444274_106270</name>
</gene>
<dbReference type="STRING" id="1484053.SAMN05444274_106270"/>
<name>A0A1M5CUD8_9BACT</name>
<protein>
    <submittedName>
        <fullName evidence="2">Uncharacterized protein</fullName>
    </submittedName>
</protein>
<organism evidence="2 3">
    <name type="scientific">Mariniphaga anaerophila</name>
    <dbReference type="NCBI Taxonomy" id="1484053"/>
    <lineage>
        <taxon>Bacteria</taxon>
        <taxon>Pseudomonadati</taxon>
        <taxon>Bacteroidota</taxon>
        <taxon>Bacteroidia</taxon>
        <taxon>Marinilabiliales</taxon>
        <taxon>Prolixibacteraceae</taxon>
        <taxon>Mariniphaga</taxon>
    </lineage>
</organism>
<keyword evidence="3" id="KW-1185">Reference proteome</keyword>
<dbReference type="AlphaFoldDB" id="A0A1M5CUD8"/>
<evidence type="ECO:0000313" key="2">
    <source>
        <dbReference type="EMBL" id="SHF58345.1"/>
    </source>
</evidence>
<reference evidence="2 3" key="1">
    <citation type="submission" date="2016-11" db="EMBL/GenBank/DDBJ databases">
        <authorList>
            <person name="Jaros S."/>
            <person name="Januszkiewicz K."/>
            <person name="Wedrychowicz H."/>
        </authorList>
    </citation>
    <scope>NUCLEOTIDE SEQUENCE [LARGE SCALE GENOMIC DNA]</scope>
    <source>
        <strain evidence="2 3">DSM 26910</strain>
    </source>
</reference>
<keyword evidence="1" id="KW-0472">Membrane</keyword>
<feature type="transmembrane region" description="Helical" evidence="1">
    <location>
        <begin position="6"/>
        <end position="26"/>
    </location>
</feature>